<feature type="region of interest" description="Disordered" evidence="1">
    <location>
        <begin position="62"/>
        <end position="87"/>
    </location>
</feature>
<comment type="caution">
    <text evidence="2">The sequence shown here is derived from an EMBL/GenBank/DDBJ whole genome shotgun (WGS) entry which is preliminary data.</text>
</comment>
<evidence type="ECO:0000313" key="3">
    <source>
        <dbReference type="Proteomes" id="UP000221369"/>
    </source>
</evidence>
<evidence type="ECO:0000313" key="2">
    <source>
        <dbReference type="EMBL" id="PFG31955.1"/>
    </source>
</evidence>
<dbReference type="EMBL" id="PDJE01000001">
    <property type="protein sequence ID" value="PFG31955.1"/>
    <property type="molecule type" value="Genomic_DNA"/>
</dbReference>
<name>A0A2A9E0Q4_9MICO</name>
<dbReference type="InterPro" id="IPR021527">
    <property type="entry name" value="DUF2795"/>
</dbReference>
<feature type="compositionally biased region" description="Low complexity" evidence="1">
    <location>
        <begin position="62"/>
        <end position="72"/>
    </location>
</feature>
<dbReference type="AlphaFoldDB" id="A0A2A9E0Q4"/>
<reference evidence="2 3" key="1">
    <citation type="submission" date="2017-10" db="EMBL/GenBank/DDBJ databases">
        <title>Sequencing the genomes of 1000 actinobacteria strains.</title>
        <authorList>
            <person name="Klenk H.-P."/>
        </authorList>
    </citation>
    <scope>NUCLEOTIDE SEQUENCE [LARGE SCALE GENOMIC DNA]</scope>
    <source>
        <strain evidence="2 3">DSM 21798</strain>
    </source>
</reference>
<accession>A0A2A9E0Q4</accession>
<dbReference type="RefSeq" id="WP_098408902.1">
    <property type="nucleotide sequence ID" value="NZ_PDJE01000001.1"/>
</dbReference>
<keyword evidence="3" id="KW-1185">Reference proteome</keyword>
<evidence type="ECO:0000256" key="1">
    <source>
        <dbReference type="SAM" id="MobiDB-lite"/>
    </source>
</evidence>
<dbReference type="OrthoDB" id="5116616at2"/>
<gene>
    <name evidence="2" type="ORF">ATJ78_2938</name>
</gene>
<dbReference type="Pfam" id="PF11387">
    <property type="entry name" value="DUF2795"/>
    <property type="match status" value="1"/>
</dbReference>
<dbReference type="Proteomes" id="UP000221369">
    <property type="component" value="Unassembled WGS sequence"/>
</dbReference>
<sequence length="87" mass="9944">MKRILSTQMTMFLQDMEYPCDRDDLLREAKAEGLSTADRKLLEHLESRLFSSRWDIRRALATSSTASARQTRNQQNASPAGREVVSV</sequence>
<protein>
    <submittedName>
        <fullName evidence="2">Uncharacterized protein DUF2795</fullName>
    </submittedName>
</protein>
<proteinExistence type="predicted"/>
<organism evidence="2 3">
    <name type="scientific">Paramicrobacterium agarici</name>
    <dbReference type="NCBI Taxonomy" id="630514"/>
    <lineage>
        <taxon>Bacteria</taxon>
        <taxon>Bacillati</taxon>
        <taxon>Actinomycetota</taxon>
        <taxon>Actinomycetes</taxon>
        <taxon>Micrococcales</taxon>
        <taxon>Microbacteriaceae</taxon>
        <taxon>Paramicrobacterium</taxon>
    </lineage>
</organism>